<dbReference type="Gene3D" id="1.10.510.10">
    <property type="entry name" value="Transferase(Phosphotransferase) domain 1"/>
    <property type="match status" value="1"/>
</dbReference>
<dbReference type="EMBL" id="JADGMS010000007">
    <property type="protein sequence ID" value="KAF9679022.1"/>
    <property type="molecule type" value="Genomic_DNA"/>
</dbReference>
<keyword evidence="4" id="KW-0808">Transferase</keyword>
<keyword evidence="3" id="KW-0723">Serine/threonine-protein kinase</keyword>
<keyword evidence="7 9" id="KW-0067">ATP-binding</keyword>
<evidence type="ECO:0000256" key="3">
    <source>
        <dbReference type="ARBA" id="ARBA00022527"/>
    </source>
</evidence>
<evidence type="ECO:0000256" key="7">
    <source>
        <dbReference type="ARBA" id="ARBA00022840"/>
    </source>
</evidence>
<organism evidence="11 12">
    <name type="scientific">Salix dunnii</name>
    <dbReference type="NCBI Taxonomy" id="1413687"/>
    <lineage>
        <taxon>Eukaryota</taxon>
        <taxon>Viridiplantae</taxon>
        <taxon>Streptophyta</taxon>
        <taxon>Embryophyta</taxon>
        <taxon>Tracheophyta</taxon>
        <taxon>Spermatophyta</taxon>
        <taxon>Magnoliopsida</taxon>
        <taxon>eudicotyledons</taxon>
        <taxon>Gunneridae</taxon>
        <taxon>Pentapetalae</taxon>
        <taxon>rosids</taxon>
        <taxon>fabids</taxon>
        <taxon>Malpighiales</taxon>
        <taxon>Salicaceae</taxon>
        <taxon>Saliceae</taxon>
        <taxon>Salix</taxon>
    </lineage>
</organism>
<gene>
    <name evidence="11" type="ORF">SADUNF_Sadunf07G0096800</name>
</gene>
<dbReference type="GO" id="GO:0016757">
    <property type="term" value="F:glycosyltransferase activity"/>
    <property type="evidence" value="ECO:0007669"/>
    <property type="project" value="InterPro"/>
</dbReference>
<dbReference type="InterPro" id="IPR011009">
    <property type="entry name" value="Kinase-like_dom_sf"/>
</dbReference>
<dbReference type="InterPro" id="IPR050205">
    <property type="entry name" value="CDPK_Ser/Thr_kinases"/>
</dbReference>
<dbReference type="PROSITE" id="PS50011">
    <property type="entry name" value="PROTEIN_KINASE_DOM"/>
    <property type="match status" value="1"/>
</dbReference>
<comment type="caution">
    <text evidence="11">The sequence shown here is derived from an EMBL/GenBank/DDBJ whole genome shotgun (WGS) entry which is preliminary data.</text>
</comment>
<dbReference type="InterPro" id="IPR017441">
    <property type="entry name" value="Protein_kinase_ATP_BS"/>
</dbReference>
<feature type="domain" description="Protein kinase" evidence="10">
    <location>
        <begin position="103"/>
        <end position="351"/>
    </location>
</feature>
<reference evidence="11 12" key="1">
    <citation type="submission" date="2020-10" db="EMBL/GenBank/DDBJ databases">
        <title>Plant Genome Project.</title>
        <authorList>
            <person name="Zhang R.-G."/>
        </authorList>
    </citation>
    <scope>NUCLEOTIDE SEQUENCE [LARGE SCALE GENOMIC DNA]</scope>
    <source>
        <strain evidence="11">FAFU-HL-1</strain>
        <tissue evidence="11">Leaf</tissue>
    </source>
</reference>
<name>A0A835JWD6_9ROSI</name>
<dbReference type="Pfam" id="PF04577">
    <property type="entry name" value="Glyco_transf_61"/>
    <property type="match status" value="1"/>
</dbReference>
<keyword evidence="6" id="KW-0418">Kinase</keyword>
<dbReference type="FunFam" id="1.10.510.10:FF:000571">
    <property type="entry name" value="Maternal embryonic leucine zipper kinase"/>
    <property type="match status" value="1"/>
</dbReference>
<evidence type="ECO:0000256" key="2">
    <source>
        <dbReference type="ARBA" id="ARBA00006234"/>
    </source>
</evidence>
<dbReference type="FunFam" id="3.30.200.20:FF:000042">
    <property type="entry name" value="Aurora kinase A"/>
    <property type="match status" value="1"/>
</dbReference>
<evidence type="ECO:0000256" key="4">
    <source>
        <dbReference type="ARBA" id="ARBA00022679"/>
    </source>
</evidence>
<evidence type="ECO:0000256" key="9">
    <source>
        <dbReference type="PROSITE-ProRule" id="PRU10141"/>
    </source>
</evidence>
<dbReference type="Pfam" id="PF00069">
    <property type="entry name" value="Pkinase"/>
    <property type="match status" value="1"/>
</dbReference>
<evidence type="ECO:0000256" key="6">
    <source>
        <dbReference type="ARBA" id="ARBA00022777"/>
    </source>
</evidence>
<dbReference type="OrthoDB" id="529273at2759"/>
<comment type="similarity">
    <text evidence="2">Belongs to the protein kinase superfamily. CAMK Ser/Thr protein kinase family. SNF1 subfamily.</text>
</comment>
<dbReference type="SUPFAM" id="SSF56112">
    <property type="entry name" value="Protein kinase-like (PK-like)"/>
    <property type="match status" value="1"/>
</dbReference>
<evidence type="ECO:0000256" key="5">
    <source>
        <dbReference type="ARBA" id="ARBA00022741"/>
    </source>
</evidence>
<dbReference type="InterPro" id="IPR049625">
    <property type="entry name" value="Glyco_transf_61_cat"/>
</dbReference>
<dbReference type="PANTHER" id="PTHR24349">
    <property type="entry name" value="SERINE/THREONINE-PROTEIN KINASE"/>
    <property type="match status" value="1"/>
</dbReference>
<dbReference type="GO" id="GO:0004674">
    <property type="term" value="F:protein serine/threonine kinase activity"/>
    <property type="evidence" value="ECO:0007669"/>
    <property type="project" value="UniProtKB-KW"/>
</dbReference>
<evidence type="ECO:0000313" key="12">
    <source>
        <dbReference type="Proteomes" id="UP000657918"/>
    </source>
</evidence>
<keyword evidence="5 9" id="KW-0547">Nucleotide-binding</keyword>
<dbReference type="AlphaFoldDB" id="A0A835JWD6"/>
<dbReference type="Proteomes" id="UP000657918">
    <property type="component" value="Unassembled WGS sequence"/>
</dbReference>
<evidence type="ECO:0000313" key="11">
    <source>
        <dbReference type="EMBL" id="KAF9679022.1"/>
    </source>
</evidence>
<feature type="binding site" evidence="9">
    <location>
        <position position="132"/>
    </location>
    <ligand>
        <name>ATP</name>
        <dbReference type="ChEBI" id="CHEBI:30616"/>
    </ligand>
</feature>
<comment type="function">
    <text evidence="8">CIPK serine-threonine protein kinases interact with CBL proteins. Binding of a CBL protein to the regulatory NAF domain of CIPK protein lead to the activation of the kinase in a calcium-dependent manner.</text>
</comment>
<proteinExistence type="inferred from homology"/>
<evidence type="ECO:0000256" key="1">
    <source>
        <dbReference type="ARBA" id="ARBA00005354"/>
    </source>
</evidence>
<accession>A0A835JWD6</accession>
<dbReference type="PROSITE" id="PS00107">
    <property type="entry name" value="PROTEIN_KINASE_ATP"/>
    <property type="match status" value="1"/>
</dbReference>
<dbReference type="InterPro" id="IPR008271">
    <property type="entry name" value="Ser/Thr_kinase_AS"/>
</dbReference>
<evidence type="ECO:0000259" key="10">
    <source>
        <dbReference type="PROSITE" id="PS50011"/>
    </source>
</evidence>
<dbReference type="SMART" id="SM00220">
    <property type="entry name" value="S_TKc"/>
    <property type="match status" value="1"/>
</dbReference>
<sequence>MESLRRKRKGLEVLISSGESIAPLTVILSRLSLGDYSRQRKKYKEAEEKEAVGSSGSVVKGVFTAPPCSSVSADLPCRGLKRKIGCIEVATQLGRKKKIEKEYDLGAFIGQGKFGSVVLCRSKVTGEEFACKMLRKGEELVHREVEIMQHLSGHPGVVTLKAVYEDLESFYLVMELCTGGRLLDQMAKQKQYPEQRAASILKEVVSVIKYCHDMGVVHRDIKPENILLAASGKMKLADFGLAVRMSNGQSLRGAVGSPAYVAPEVLAGEYSEKVDIWSAGVLLHTLLVGVLPFQGDSLDAVFEAIKNVNLDLKSELWESVSQPARELVALMLTRDVSARLTADKILGHPWILFYTEPTQKEPTQKPKFQDHATLTSQQLTVTTRLESERYKITASGFLRDDNSLILSSDGSRSRLEEQDCGLVDALTVAISRSLHAPPSLPPWSPMNYWERVTNCTQELKPTAEKLRQAVTFLPLKDLRYADKALQGHTWFMSSMNDTHEEGEVQYQQFPSESSKGRLLCFKGKETRDGSWNSYALAWPEALPINAKLLKGLTFVSYNHYDYENIWHGLSATVPFVAWHIRNGCESPSRWILYHWGELRFKMALWLRTLTEATYGGAPYIERFEGVNDSQPVCFEKAVVMRHNEGGMSRDRRVETYDLMRCKVRMYCNVSLEGRIAEVNKQGLPVIGMTLLLRTGARSFKNESAVIGIFKKECAKIDGCRLTVAYSNNLTFCDQVKLMSLTDILATPHGAQLTNLFLMDRNSSVMEFFPKGWLELAGVGQYVFHWLASWSGMRHQGTWRDPVGDECPYGEDGRRCMSIYKNGKIGFNETELTEWTRNVLNEEKLKKVEEAAANKIEASTSICACG</sequence>
<evidence type="ECO:0000256" key="8">
    <source>
        <dbReference type="ARBA" id="ARBA00058225"/>
    </source>
</evidence>
<protein>
    <recommendedName>
        <fullName evidence="10">Protein kinase domain-containing protein</fullName>
    </recommendedName>
</protein>
<dbReference type="CDD" id="cd05117">
    <property type="entry name" value="STKc_CAMK"/>
    <property type="match status" value="1"/>
</dbReference>
<comment type="similarity">
    <text evidence="1">Belongs to the protein kinase superfamily. CAMK Ser/Thr protein kinase family. CaMK subfamily.</text>
</comment>
<keyword evidence="12" id="KW-1185">Reference proteome</keyword>
<dbReference type="GO" id="GO:0005524">
    <property type="term" value="F:ATP binding"/>
    <property type="evidence" value="ECO:0007669"/>
    <property type="project" value="UniProtKB-UniRule"/>
</dbReference>
<dbReference type="PROSITE" id="PS00108">
    <property type="entry name" value="PROTEIN_KINASE_ST"/>
    <property type="match status" value="1"/>
</dbReference>
<dbReference type="InterPro" id="IPR000719">
    <property type="entry name" value="Prot_kinase_dom"/>
</dbReference>